<dbReference type="AlphaFoldDB" id="A0AAV6VP13"/>
<evidence type="ECO:0000313" key="4">
    <source>
        <dbReference type="Proteomes" id="UP000827092"/>
    </source>
</evidence>
<comment type="caution">
    <text evidence="3">The sequence shown here is derived from an EMBL/GenBank/DDBJ whole genome shotgun (WGS) entry which is preliminary data.</text>
</comment>
<evidence type="ECO:0000313" key="3">
    <source>
        <dbReference type="EMBL" id="KAG8198427.1"/>
    </source>
</evidence>
<organism evidence="3 4">
    <name type="scientific">Oedothorax gibbosus</name>
    <dbReference type="NCBI Taxonomy" id="931172"/>
    <lineage>
        <taxon>Eukaryota</taxon>
        <taxon>Metazoa</taxon>
        <taxon>Ecdysozoa</taxon>
        <taxon>Arthropoda</taxon>
        <taxon>Chelicerata</taxon>
        <taxon>Arachnida</taxon>
        <taxon>Araneae</taxon>
        <taxon>Araneomorphae</taxon>
        <taxon>Entelegynae</taxon>
        <taxon>Araneoidea</taxon>
        <taxon>Linyphiidae</taxon>
        <taxon>Erigoninae</taxon>
        <taxon>Oedothorax</taxon>
    </lineage>
</organism>
<feature type="chain" id="PRO_5044000661" evidence="2">
    <location>
        <begin position="21"/>
        <end position="78"/>
    </location>
</feature>
<dbReference type="Proteomes" id="UP000827092">
    <property type="component" value="Unassembled WGS sequence"/>
</dbReference>
<keyword evidence="4" id="KW-1185">Reference proteome</keyword>
<feature type="signal peptide" evidence="2">
    <location>
        <begin position="1"/>
        <end position="20"/>
    </location>
</feature>
<accession>A0AAV6VP13</accession>
<reference evidence="3 4" key="1">
    <citation type="journal article" date="2022" name="Nat. Ecol. Evol.">
        <title>A masculinizing supergene underlies an exaggerated male reproductive morph in a spider.</title>
        <authorList>
            <person name="Hendrickx F."/>
            <person name="De Corte Z."/>
            <person name="Sonet G."/>
            <person name="Van Belleghem S.M."/>
            <person name="Kostlbacher S."/>
            <person name="Vangestel C."/>
        </authorList>
    </citation>
    <scope>NUCLEOTIDE SEQUENCE [LARGE SCALE GENOMIC DNA]</scope>
    <source>
        <strain evidence="3">W744_W776</strain>
    </source>
</reference>
<name>A0AAV6VP13_9ARAC</name>
<proteinExistence type="predicted"/>
<evidence type="ECO:0000256" key="1">
    <source>
        <dbReference type="SAM" id="MobiDB-lite"/>
    </source>
</evidence>
<feature type="compositionally biased region" description="Polar residues" evidence="1">
    <location>
        <begin position="59"/>
        <end position="68"/>
    </location>
</feature>
<protein>
    <submittedName>
        <fullName evidence="3">Uncharacterized protein</fullName>
    </submittedName>
</protein>
<feature type="region of interest" description="Disordered" evidence="1">
    <location>
        <begin position="58"/>
        <end position="78"/>
    </location>
</feature>
<gene>
    <name evidence="3" type="ORF">JTE90_022165</name>
</gene>
<keyword evidence="2" id="KW-0732">Signal</keyword>
<dbReference type="EMBL" id="JAFNEN010000040">
    <property type="protein sequence ID" value="KAG8198427.1"/>
    <property type="molecule type" value="Genomic_DNA"/>
</dbReference>
<sequence length="78" mass="8386">MKFCAVLAVMLVVILAIAEAQYNRPAYRRVRPVRIVRPFPLPNKGDQFAASLGGAQVGTLDSTGTTGPDQYGAKPIKI</sequence>
<evidence type="ECO:0000256" key="2">
    <source>
        <dbReference type="SAM" id="SignalP"/>
    </source>
</evidence>